<dbReference type="InterPro" id="IPR038921">
    <property type="entry name" value="YOR389W-like"/>
</dbReference>
<dbReference type="EMBL" id="KN818032">
    <property type="protein sequence ID" value="KJA12649.1"/>
    <property type="molecule type" value="Genomic_DNA"/>
</dbReference>
<evidence type="ECO:0008006" key="4">
    <source>
        <dbReference type="Google" id="ProtNLM"/>
    </source>
</evidence>
<reference evidence="3" key="1">
    <citation type="submission" date="2014-04" db="EMBL/GenBank/DDBJ databases">
        <title>Evolutionary Origins and Diversification of the Mycorrhizal Mutualists.</title>
        <authorList>
            <consortium name="DOE Joint Genome Institute"/>
            <consortium name="Mycorrhizal Genomics Consortium"/>
            <person name="Kohler A."/>
            <person name="Kuo A."/>
            <person name="Nagy L.G."/>
            <person name="Floudas D."/>
            <person name="Copeland A."/>
            <person name="Barry K.W."/>
            <person name="Cichocki N."/>
            <person name="Veneault-Fourrey C."/>
            <person name="LaButti K."/>
            <person name="Lindquist E.A."/>
            <person name="Lipzen A."/>
            <person name="Lundell T."/>
            <person name="Morin E."/>
            <person name="Murat C."/>
            <person name="Riley R."/>
            <person name="Ohm R."/>
            <person name="Sun H."/>
            <person name="Tunlid A."/>
            <person name="Henrissat B."/>
            <person name="Grigoriev I.V."/>
            <person name="Hibbett D.S."/>
            <person name="Martin F."/>
        </authorList>
    </citation>
    <scope>NUCLEOTIDE SEQUENCE [LARGE SCALE GENOMIC DNA]</scope>
    <source>
        <strain evidence="3">FD-334 SS-4</strain>
    </source>
</reference>
<dbReference type="PANTHER" id="PTHR35204:SF1">
    <property type="entry name" value="ENTEROTOXIN"/>
    <property type="match status" value="1"/>
</dbReference>
<feature type="non-terminal residue" evidence="2">
    <location>
        <position position="167"/>
    </location>
</feature>
<evidence type="ECO:0000256" key="1">
    <source>
        <dbReference type="SAM" id="SignalP"/>
    </source>
</evidence>
<dbReference type="STRING" id="945553.A0A0D2N0D7"/>
<protein>
    <recommendedName>
        <fullName evidence="4">HORMA domain-containing protein</fullName>
    </recommendedName>
</protein>
<keyword evidence="1" id="KW-0732">Signal</keyword>
<dbReference type="PANTHER" id="PTHR35204">
    <property type="entry name" value="YALI0A21131P"/>
    <property type="match status" value="1"/>
</dbReference>
<keyword evidence="3" id="KW-1185">Reference proteome</keyword>
<accession>A0A0D2N0D7</accession>
<name>A0A0D2N0D7_HYPSF</name>
<sequence>MRLRPLNTLKLLAPAPVLAAQALFASMPTPGGNWSLAHAPPANMMGHLIFDTVRLLLQHWLNTRYRNADDAEEEVDGGCYHLTLAVTCALKVLYFDGSSAAKMRGRPMDSQDLVASRMGRALCEWAAPLGVDGFVRMEMDFEIMLCNFTVSVKVISFLNLAAPAERR</sequence>
<dbReference type="AlphaFoldDB" id="A0A0D2N0D7"/>
<proteinExistence type="predicted"/>
<evidence type="ECO:0000313" key="3">
    <source>
        <dbReference type="Proteomes" id="UP000054270"/>
    </source>
</evidence>
<feature type="chain" id="PRO_5002259251" description="HORMA domain-containing protein" evidence="1">
    <location>
        <begin position="20"/>
        <end position="167"/>
    </location>
</feature>
<organism evidence="2 3">
    <name type="scientific">Hypholoma sublateritium (strain FD-334 SS-4)</name>
    <dbReference type="NCBI Taxonomy" id="945553"/>
    <lineage>
        <taxon>Eukaryota</taxon>
        <taxon>Fungi</taxon>
        <taxon>Dikarya</taxon>
        <taxon>Basidiomycota</taxon>
        <taxon>Agaricomycotina</taxon>
        <taxon>Agaricomycetes</taxon>
        <taxon>Agaricomycetidae</taxon>
        <taxon>Agaricales</taxon>
        <taxon>Agaricineae</taxon>
        <taxon>Strophariaceae</taxon>
        <taxon>Hypholoma</taxon>
    </lineage>
</organism>
<dbReference type="Proteomes" id="UP000054270">
    <property type="component" value="Unassembled WGS sequence"/>
</dbReference>
<evidence type="ECO:0000313" key="2">
    <source>
        <dbReference type="EMBL" id="KJA12649.1"/>
    </source>
</evidence>
<gene>
    <name evidence="2" type="ORF">HYPSUDRAFT_60309</name>
</gene>
<dbReference type="OrthoDB" id="10261782at2759"/>
<feature type="signal peptide" evidence="1">
    <location>
        <begin position="1"/>
        <end position="19"/>
    </location>
</feature>